<dbReference type="InterPro" id="IPR058792">
    <property type="entry name" value="Beta-barrel_RND_2"/>
</dbReference>
<dbReference type="InterPro" id="IPR058637">
    <property type="entry name" value="YknX-like_C"/>
</dbReference>
<evidence type="ECO:0000256" key="1">
    <source>
        <dbReference type="ARBA" id="ARBA00009477"/>
    </source>
</evidence>
<proteinExistence type="inferred from homology"/>
<dbReference type="Proteomes" id="UP000824112">
    <property type="component" value="Unassembled WGS sequence"/>
</dbReference>
<comment type="similarity">
    <text evidence="1">Belongs to the membrane fusion protein (MFP) (TC 8.A.1) family.</text>
</comment>
<accession>A0A9D1SC31</accession>
<dbReference type="InterPro" id="IPR006143">
    <property type="entry name" value="RND_pump_MFP"/>
</dbReference>
<evidence type="ECO:0000313" key="4">
    <source>
        <dbReference type="EMBL" id="HIU54919.1"/>
    </source>
</evidence>
<evidence type="ECO:0000259" key="2">
    <source>
        <dbReference type="Pfam" id="PF25954"/>
    </source>
</evidence>
<comment type="caution">
    <text evidence="4">The sequence shown here is derived from an EMBL/GenBank/DDBJ whole genome shotgun (WGS) entry which is preliminary data.</text>
</comment>
<dbReference type="SUPFAM" id="SSF111369">
    <property type="entry name" value="HlyD-like secretion proteins"/>
    <property type="match status" value="1"/>
</dbReference>
<protein>
    <submittedName>
        <fullName evidence="4">Efflux RND transporter periplasmic adaptor subunit</fullName>
    </submittedName>
</protein>
<dbReference type="AlphaFoldDB" id="A0A9D1SC31"/>
<evidence type="ECO:0000313" key="5">
    <source>
        <dbReference type="Proteomes" id="UP000824112"/>
    </source>
</evidence>
<feature type="domain" description="CusB-like beta-barrel" evidence="2">
    <location>
        <begin position="201"/>
        <end position="271"/>
    </location>
</feature>
<dbReference type="Gene3D" id="2.40.30.170">
    <property type="match status" value="1"/>
</dbReference>
<evidence type="ECO:0000259" key="3">
    <source>
        <dbReference type="Pfam" id="PF25989"/>
    </source>
</evidence>
<dbReference type="NCBIfam" id="TIGR01730">
    <property type="entry name" value="RND_mfp"/>
    <property type="match status" value="1"/>
</dbReference>
<reference evidence="4" key="1">
    <citation type="submission" date="2020-10" db="EMBL/GenBank/DDBJ databases">
        <authorList>
            <person name="Gilroy R."/>
        </authorList>
    </citation>
    <scope>NUCLEOTIDE SEQUENCE</scope>
    <source>
        <strain evidence="4">CHK158-818</strain>
    </source>
</reference>
<sequence length="350" mass="39241">MKYYNYLPIALLFVTASCSDNQTNNQAETAAPVSVTELKLGSISKYINTTGTALPISETEIKTETAGMYRLQTNPATGRPFKLGDKVKAGQCIIKIEDKEYENSLSVDVKKINLDIAEQELQSQKSLYEKGGVTLKDVRNSEVSVETARQNYETAQIQLDRMSITAPFDGIITALPHYTSKARIESGSSMVKIMDYSKMYMEINLPESSINEVKPNQKVLITHYTLPYDTIDGTIGELSPEISTETRTFQGKLWINNNKLLLHPGMFVKADIIVDHADSTIVIPKDVVLSNRNRKFVYIVEKNTAIMRDIKTGLEDNDNIEVLEGLKVNDNLVTRGFETLRNESKVKVQK</sequence>
<name>A0A9D1SC31_9BACT</name>
<organism evidence="4 5">
    <name type="scientific">Candidatus Gallibacteroides avistercoris</name>
    <dbReference type="NCBI Taxonomy" id="2840833"/>
    <lineage>
        <taxon>Bacteria</taxon>
        <taxon>Pseudomonadati</taxon>
        <taxon>Bacteroidota</taxon>
        <taxon>Bacteroidia</taxon>
        <taxon>Bacteroidales</taxon>
        <taxon>Bacteroidaceae</taxon>
        <taxon>Bacteroidaceae incertae sedis</taxon>
        <taxon>Candidatus Gallibacteroides</taxon>
    </lineage>
</organism>
<dbReference type="Gene3D" id="2.40.50.100">
    <property type="match status" value="1"/>
</dbReference>
<feature type="domain" description="YknX-like C-terminal permuted SH3-like" evidence="3">
    <location>
        <begin position="281"/>
        <end position="348"/>
    </location>
</feature>
<dbReference type="Pfam" id="PF25989">
    <property type="entry name" value="YknX_C"/>
    <property type="match status" value="1"/>
</dbReference>
<dbReference type="EMBL" id="DVNA01000089">
    <property type="protein sequence ID" value="HIU54919.1"/>
    <property type="molecule type" value="Genomic_DNA"/>
</dbReference>
<dbReference type="GO" id="GO:1990281">
    <property type="term" value="C:efflux pump complex"/>
    <property type="evidence" value="ECO:0007669"/>
    <property type="project" value="TreeGrafter"/>
</dbReference>
<dbReference type="Pfam" id="PF25954">
    <property type="entry name" value="Beta-barrel_RND_2"/>
    <property type="match status" value="1"/>
</dbReference>
<dbReference type="PANTHER" id="PTHR30469">
    <property type="entry name" value="MULTIDRUG RESISTANCE PROTEIN MDTA"/>
    <property type="match status" value="1"/>
</dbReference>
<dbReference type="Gene3D" id="2.40.420.20">
    <property type="match status" value="1"/>
</dbReference>
<dbReference type="PROSITE" id="PS51257">
    <property type="entry name" value="PROKAR_LIPOPROTEIN"/>
    <property type="match status" value="1"/>
</dbReference>
<dbReference type="Gene3D" id="1.10.287.470">
    <property type="entry name" value="Helix hairpin bin"/>
    <property type="match status" value="1"/>
</dbReference>
<gene>
    <name evidence="4" type="ORF">IAB03_03810</name>
</gene>
<dbReference type="GO" id="GO:0015562">
    <property type="term" value="F:efflux transmembrane transporter activity"/>
    <property type="evidence" value="ECO:0007669"/>
    <property type="project" value="TreeGrafter"/>
</dbReference>
<reference evidence="4" key="2">
    <citation type="journal article" date="2021" name="PeerJ">
        <title>Extensive microbial diversity within the chicken gut microbiome revealed by metagenomics and culture.</title>
        <authorList>
            <person name="Gilroy R."/>
            <person name="Ravi A."/>
            <person name="Getino M."/>
            <person name="Pursley I."/>
            <person name="Horton D.L."/>
            <person name="Alikhan N.F."/>
            <person name="Baker D."/>
            <person name="Gharbi K."/>
            <person name="Hall N."/>
            <person name="Watson M."/>
            <person name="Adriaenssens E.M."/>
            <person name="Foster-Nyarko E."/>
            <person name="Jarju S."/>
            <person name="Secka A."/>
            <person name="Antonio M."/>
            <person name="Oren A."/>
            <person name="Chaudhuri R.R."/>
            <person name="La Ragione R."/>
            <person name="Hildebrand F."/>
            <person name="Pallen M.J."/>
        </authorList>
    </citation>
    <scope>NUCLEOTIDE SEQUENCE</scope>
    <source>
        <strain evidence="4">CHK158-818</strain>
    </source>
</reference>